<reference evidence="5 6" key="1">
    <citation type="submission" date="2015-11" db="EMBL/GenBank/DDBJ databases">
        <title>Genome sequences of Lysobacter enzymogenes strain C3 and Lysobacter antibioticus ATCC 29479.</title>
        <authorList>
            <person name="Kobayashi D.Y."/>
        </authorList>
    </citation>
    <scope>NUCLEOTIDE SEQUENCE [LARGE SCALE GENOMIC DNA]</scope>
    <source>
        <strain evidence="5 6">C3</strain>
    </source>
</reference>
<keyword evidence="4" id="KW-0804">Transcription</keyword>
<dbReference type="SUPFAM" id="SSF53850">
    <property type="entry name" value="Periplasmic binding protein-like II"/>
    <property type="match status" value="1"/>
</dbReference>
<dbReference type="RefSeq" id="WP_057946728.1">
    <property type="nucleotide sequence ID" value="NZ_CP110813.1"/>
</dbReference>
<dbReference type="GO" id="GO:0003700">
    <property type="term" value="F:DNA-binding transcription factor activity"/>
    <property type="evidence" value="ECO:0007669"/>
    <property type="project" value="InterPro"/>
</dbReference>
<protein>
    <submittedName>
        <fullName evidence="5">Transcriptional regulator, LysR family</fullName>
    </submittedName>
</protein>
<organism evidence="5 6">
    <name type="scientific">Lysobacter enzymogenes</name>
    <dbReference type="NCBI Taxonomy" id="69"/>
    <lineage>
        <taxon>Bacteria</taxon>
        <taxon>Pseudomonadati</taxon>
        <taxon>Pseudomonadota</taxon>
        <taxon>Gammaproteobacteria</taxon>
        <taxon>Lysobacterales</taxon>
        <taxon>Lysobacteraceae</taxon>
        <taxon>Lysobacter</taxon>
    </lineage>
</organism>
<dbReference type="InterPro" id="IPR000847">
    <property type="entry name" value="LysR_HTH_N"/>
</dbReference>
<evidence type="ECO:0000256" key="4">
    <source>
        <dbReference type="ARBA" id="ARBA00023163"/>
    </source>
</evidence>
<dbReference type="InterPro" id="IPR005119">
    <property type="entry name" value="LysR_subst-bd"/>
</dbReference>
<dbReference type="Gene3D" id="3.40.190.290">
    <property type="match status" value="1"/>
</dbReference>
<dbReference type="PANTHER" id="PTHR30537:SF5">
    <property type="entry name" value="HTH-TYPE TRANSCRIPTIONAL ACTIVATOR TTDR-RELATED"/>
    <property type="match status" value="1"/>
</dbReference>
<keyword evidence="2" id="KW-0805">Transcription regulation</keyword>
<accession>A0A0S2DEH9</accession>
<proteinExistence type="inferred from homology"/>
<dbReference type="Gene3D" id="1.10.10.10">
    <property type="entry name" value="Winged helix-like DNA-binding domain superfamily/Winged helix DNA-binding domain"/>
    <property type="match status" value="1"/>
</dbReference>
<dbReference type="PATRIC" id="fig|69.6.peg.1358"/>
<dbReference type="KEGG" id="lez:GLE_1376"/>
<dbReference type="AlphaFoldDB" id="A0A0S2DEH9"/>
<dbReference type="GO" id="GO:0003677">
    <property type="term" value="F:DNA binding"/>
    <property type="evidence" value="ECO:0007669"/>
    <property type="project" value="UniProtKB-KW"/>
</dbReference>
<dbReference type="InterPro" id="IPR036388">
    <property type="entry name" value="WH-like_DNA-bd_sf"/>
</dbReference>
<dbReference type="EMBL" id="CP013140">
    <property type="protein sequence ID" value="ALN56733.1"/>
    <property type="molecule type" value="Genomic_DNA"/>
</dbReference>
<dbReference type="PRINTS" id="PR00039">
    <property type="entry name" value="HTHLYSR"/>
</dbReference>
<keyword evidence="3" id="KW-0238">DNA-binding</keyword>
<gene>
    <name evidence="5" type="ORF">GLE_1376</name>
</gene>
<dbReference type="InterPro" id="IPR058163">
    <property type="entry name" value="LysR-type_TF_proteobact-type"/>
</dbReference>
<dbReference type="FunFam" id="1.10.10.10:FF:000001">
    <property type="entry name" value="LysR family transcriptional regulator"/>
    <property type="match status" value="1"/>
</dbReference>
<comment type="similarity">
    <text evidence="1">Belongs to the LysR transcriptional regulatory family.</text>
</comment>
<dbReference type="PROSITE" id="PS50931">
    <property type="entry name" value="HTH_LYSR"/>
    <property type="match status" value="1"/>
</dbReference>
<dbReference type="SUPFAM" id="SSF46785">
    <property type="entry name" value="Winged helix' DNA-binding domain"/>
    <property type="match status" value="1"/>
</dbReference>
<evidence type="ECO:0000256" key="2">
    <source>
        <dbReference type="ARBA" id="ARBA00023015"/>
    </source>
</evidence>
<dbReference type="OrthoDB" id="9810065at2"/>
<evidence type="ECO:0000256" key="3">
    <source>
        <dbReference type="ARBA" id="ARBA00023125"/>
    </source>
</evidence>
<evidence type="ECO:0000256" key="1">
    <source>
        <dbReference type="ARBA" id="ARBA00009437"/>
    </source>
</evidence>
<dbReference type="CDD" id="cd08475">
    <property type="entry name" value="PBP2_CrgA_like_6"/>
    <property type="match status" value="1"/>
</dbReference>
<dbReference type="InterPro" id="IPR036390">
    <property type="entry name" value="WH_DNA-bd_sf"/>
</dbReference>
<dbReference type="Pfam" id="PF03466">
    <property type="entry name" value="LysR_substrate"/>
    <property type="match status" value="1"/>
</dbReference>
<evidence type="ECO:0000313" key="6">
    <source>
        <dbReference type="Proteomes" id="UP000061569"/>
    </source>
</evidence>
<dbReference type="PANTHER" id="PTHR30537">
    <property type="entry name" value="HTH-TYPE TRANSCRIPTIONAL REGULATOR"/>
    <property type="match status" value="1"/>
</dbReference>
<evidence type="ECO:0000313" key="5">
    <source>
        <dbReference type="EMBL" id="ALN56733.1"/>
    </source>
</evidence>
<dbReference type="Pfam" id="PF00126">
    <property type="entry name" value="HTH_1"/>
    <property type="match status" value="1"/>
</dbReference>
<dbReference type="Proteomes" id="UP000061569">
    <property type="component" value="Chromosome"/>
</dbReference>
<dbReference type="STRING" id="69.GLE_1376"/>
<name>A0A0S2DEH9_LYSEN</name>
<sequence>MAVNDRLLGIVAFVQSAEAGSFAVAADRLGVTRSAIGKRIARLEQQLGVRLFHRSTRRQSLSEDGQAYYERCVKALAELDAAEAALDSGRREPSGRLRISAPVMFGRHCVAPVVLELSRRHPKLEIDLSFNDRMVDLVEEGYDLGIRVGRLRDSATLAARLLTQEHLGICAAPAYLAKRGLPREIDDFAGHDAVIYGRHGQLVPWRLRDGDGEVREPQVNARLRFDDLQAIADAAIAGAGLAQLPCWLLSRYLRSGELQMVMHADRVVGSRISAVWPHTHYLPLRTRAAIDLLVERIPGMVGTGFGKPLAAVA</sequence>